<organism evidence="2 3">
    <name type="scientific">Stieleria varia</name>
    <dbReference type="NCBI Taxonomy" id="2528005"/>
    <lineage>
        <taxon>Bacteria</taxon>
        <taxon>Pseudomonadati</taxon>
        <taxon>Planctomycetota</taxon>
        <taxon>Planctomycetia</taxon>
        <taxon>Pirellulales</taxon>
        <taxon>Pirellulaceae</taxon>
        <taxon>Stieleria</taxon>
    </lineage>
</organism>
<dbReference type="Proteomes" id="UP000320176">
    <property type="component" value="Unassembled WGS sequence"/>
</dbReference>
<feature type="domain" description="Gamma-glutamylcyclotransferase AIG2-like" evidence="1">
    <location>
        <begin position="12"/>
        <end position="124"/>
    </location>
</feature>
<comment type="caution">
    <text evidence="2">The sequence shown here is derived from an EMBL/GenBank/DDBJ whole genome shotgun (WGS) entry which is preliminary data.</text>
</comment>
<dbReference type="AlphaFoldDB" id="A0A5C6B910"/>
<evidence type="ECO:0000313" key="2">
    <source>
        <dbReference type="EMBL" id="TWU08563.1"/>
    </source>
</evidence>
<accession>A0A5C6B910</accession>
<dbReference type="InterPro" id="IPR013024">
    <property type="entry name" value="GGCT-like"/>
</dbReference>
<dbReference type="InterPro" id="IPR036568">
    <property type="entry name" value="GGCT-like_sf"/>
</dbReference>
<dbReference type="Pfam" id="PF06094">
    <property type="entry name" value="GGACT"/>
    <property type="match status" value="1"/>
</dbReference>
<keyword evidence="3" id="KW-1185">Reference proteome</keyword>
<gene>
    <name evidence="2" type="ORF">Pla52n_11460</name>
</gene>
<dbReference type="CDD" id="cd06661">
    <property type="entry name" value="GGCT_like"/>
    <property type="match status" value="1"/>
</dbReference>
<dbReference type="SUPFAM" id="SSF110857">
    <property type="entry name" value="Gamma-glutamyl cyclotransferase-like"/>
    <property type="match status" value="1"/>
</dbReference>
<sequence>MTQDPAKSLHHFFVYGTLKRGQCRERMWPAAPLRIAPAWTLGHLYGRDDYPAMTTGTDRVLGECWTYESSDVEAVFKTLDEIEGTEGNSPTDLYHRHEIQIHLLDDETRLFAQAYFYVKPPETDGFQRIQPDANHHVVWPPFIPS</sequence>
<proteinExistence type="predicted"/>
<dbReference type="EMBL" id="SJPN01000001">
    <property type="protein sequence ID" value="TWU08563.1"/>
    <property type="molecule type" value="Genomic_DNA"/>
</dbReference>
<evidence type="ECO:0000313" key="3">
    <source>
        <dbReference type="Proteomes" id="UP000320176"/>
    </source>
</evidence>
<protein>
    <submittedName>
        <fullName evidence="2">AIG2-like family protein</fullName>
    </submittedName>
</protein>
<dbReference type="Gene3D" id="3.10.490.10">
    <property type="entry name" value="Gamma-glutamyl cyclotransferase-like"/>
    <property type="match status" value="1"/>
</dbReference>
<evidence type="ECO:0000259" key="1">
    <source>
        <dbReference type="Pfam" id="PF06094"/>
    </source>
</evidence>
<dbReference type="RefSeq" id="WP_197454310.1">
    <property type="nucleotide sequence ID" value="NZ_CP151726.1"/>
</dbReference>
<reference evidence="2 3" key="1">
    <citation type="submission" date="2019-02" db="EMBL/GenBank/DDBJ databases">
        <title>Deep-cultivation of Planctomycetes and their phenomic and genomic characterization uncovers novel biology.</title>
        <authorList>
            <person name="Wiegand S."/>
            <person name="Jogler M."/>
            <person name="Boedeker C."/>
            <person name="Pinto D."/>
            <person name="Vollmers J."/>
            <person name="Rivas-Marin E."/>
            <person name="Kohn T."/>
            <person name="Peeters S.H."/>
            <person name="Heuer A."/>
            <person name="Rast P."/>
            <person name="Oberbeckmann S."/>
            <person name="Bunk B."/>
            <person name="Jeske O."/>
            <person name="Meyerdierks A."/>
            <person name="Storesund J.E."/>
            <person name="Kallscheuer N."/>
            <person name="Luecker S."/>
            <person name="Lage O.M."/>
            <person name="Pohl T."/>
            <person name="Merkel B.J."/>
            <person name="Hornburger P."/>
            <person name="Mueller R.-W."/>
            <person name="Bruemmer F."/>
            <person name="Labrenz M."/>
            <person name="Spormann A.M."/>
            <person name="Op Den Camp H."/>
            <person name="Overmann J."/>
            <person name="Amann R."/>
            <person name="Jetten M.S.M."/>
            <person name="Mascher T."/>
            <person name="Medema M.H."/>
            <person name="Devos D.P."/>
            <person name="Kaster A.-K."/>
            <person name="Ovreas L."/>
            <person name="Rohde M."/>
            <person name="Galperin M.Y."/>
            <person name="Jogler C."/>
        </authorList>
    </citation>
    <scope>NUCLEOTIDE SEQUENCE [LARGE SCALE GENOMIC DNA]</scope>
    <source>
        <strain evidence="2 3">Pla52n</strain>
    </source>
</reference>
<dbReference type="InterPro" id="IPR009288">
    <property type="entry name" value="AIG2-like_dom"/>
</dbReference>
<name>A0A5C6B910_9BACT</name>